<protein>
    <recommendedName>
        <fullName evidence="2">Regulatory protein zeste</fullName>
    </recommendedName>
</protein>
<evidence type="ECO:0000256" key="2">
    <source>
        <dbReference type="ARBA" id="ARBA00016807"/>
    </source>
</evidence>
<dbReference type="PANTHER" id="PTHR23098:SF16">
    <property type="entry name" value="REGULATORY PROTEIN ZESTE"/>
    <property type="match status" value="1"/>
</dbReference>
<dbReference type="AlphaFoldDB" id="A0A9N9XGG9"/>
<evidence type="ECO:0000256" key="1">
    <source>
        <dbReference type="ARBA" id="ARBA00011764"/>
    </source>
</evidence>
<evidence type="ECO:0000256" key="4">
    <source>
        <dbReference type="ARBA" id="ARBA00023163"/>
    </source>
</evidence>
<sequence>MEKKRINYTPDENKLLIHLVQVNKDIIENKSTNAVSNKEKDEAWKHITIQFNEKLTHVHRDESSLRKQWSNIKQDCRKKAAESRRQLYKTGGGPPAPEAKDIEETIILEVINTKTISGLDNENDCDPLSQSSTNTYMASDNDPEYNQNHNISGVEELVVEEPNVEDSSIQKRRANRQWVQKRRPVKRNCAVEEAKVKINTYDISYIDKGFYISHISSPCLDNRFG</sequence>
<dbReference type="GO" id="GO:0005634">
    <property type="term" value="C:nucleus"/>
    <property type="evidence" value="ECO:0007669"/>
    <property type="project" value="TreeGrafter"/>
</dbReference>
<organism evidence="7 8">
    <name type="scientific">Diabrotica balteata</name>
    <name type="common">Banded cucumber beetle</name>
    <dbReference type="NCBI Taxonomy" id="107213"/>
    <lineage>
        <taxon>Eukaryota</taxon>
        <taxon>Metazoa</taxon>
        <taxon>Ecdysozoa</taxon>
        <taxon>Arthropoda</taxon>
        <taxon>Hexapoda</taxon>
        <taxon>Insecta</taxon>
        <taxon>Pterygota</taxon>
        <taxon>Neoptera</taxon>
        <taxon>Endopterygota</taxon>
        <taxon>Coleoptera</taxon>
        <taxon>Polyphaga</taxon>
        <taxon>Cucujiformia</taxon>
        <taxon>Chrysomeloidea</taxon>
        <taxon>Chrysomelidae</taxon>
        <taxon>Galerucinae</taxon>
        <taxon>Diabroticina</taxon>
        <taxon>Diabroticites</taxon>
        <taxon>Diabrotica</taxon>
    </lineage>
</organism>
<dbReference type="Proteomes" id="UP001153709">
    <property type="component" value="Chromosome 9"/>
</dbReference>
<keyword evidence="3" id="KW-0805">Transcription regulation</keyword>
<evidence type="ECO:0000259" key="6">
    <source>
        <dbReference type="Pfam" id="PF13873"/>
    </source>
</evidence>
<evidence type="ECO:0000313" key="7">
    <source>
        <dbReference type="EMBL" id="CAG9840677.1"/>
    </source>
</evidence>
<gene>
    <name evidence="7" type="ORF">DIABBA_LOCUS13301</name>
</gene>
<proteinExistence type="predicted"/>
<accession>A0A9N9XGG9</accession>
<dbReference type="EMBL" id="OU898284">
    <property type="protein sequence ID" value="CAG9840677.1"/>
    <property type="molecule type" value="Genomic_DNA"/>
</dbReference>
<feature type="domain" description="Myb/SANT-like DNA-binding" evidence="6">
    <location>
        <begin position="7"/>
        <end position="81"/>
    </location>
</feature>
<keyword evidence="4" id="KW-0804">Transcription</keyword>
<dbReference type="PANTHER" id="PTHR23098">
    <property type="entry name" value="AGAP001331-PA-RELATED"/>
    <property type="match status" value="1"/>
</dbReference>
<name>A0A9N9XGG9_DIABA</name>
<reference evidence="7" key="1">
    <citation type="submission" date="2022-01" db="EMBL/GenBank/DDBJ databases">
        <authorList>
            <person name="King R."/>
        </authorList>
    </citation>
    <scope>NUCLEOTIDE SEQUENCE</scope>
</reference>
<comment type="function">
    <text evidence="5">Involved in transvection phenomena (= synapsis-dependent gene expression), where the synaptic pairing of chromosomes carrying genes with which zeste interacts influences the expression of these genes. Zeste binds to DNA and stimulates transcription from a nearby promoter.</text>
</comment>
<keyword evidence="8" id="KW-1185">Reference proteome</keyword>
<evidence type="ECO:0000256" key="5">
    <source>
        <dbReference type="ARBA" id="ARBA00025466"/>
    </source>
</evidence>
<evidence type="ECO:0000313" key="8">
    <source>
        <dbReference type="Proteomes" id="UP001153709"/>
    </source>
</evidence>
<dbReference type="InterPro" id="IPR028002">
    <property type="entry name" value="Myb_DNA-bind_5"/>
</dbReference>
<dbReference type="Pfam" id="PF13873">
    <property type="entry name" value="Myb_DNA-bind_5"/>
    <property type="match status" value="1"/>
</dbReference>
<dbReference type="OrthoDB" id="6783928at2759"/>
<evidence type="ECO:0000256" key="3">
    <source>
        <dbReference type="ARBA" id="ARBA00023015"/>
    </source>
</evidence>
<comment type="subunit">
    <text evidence="1">Self-associates forming complexes of several hundred monomers.</text>
</comment>